<evidence type="ECO:0000313" key="8">
    <source>
        <dbReference type="Proteomes" id="UP000076623"/>
    </source>
</evidence>
<dbReference type="PIRSF" id="PIRSF000331">
    <property type="entry name" value="HpaA_HpaB"/>
    <property type="match status" value="1"/>
</dbReference>
<dbReference type="Gene3D" id="1.20.140.10">
    <property type="entry name" value="Butyryl-CoA Dehydrogenase, subunit A, domain 3"/>
    <property type="match status" value="1"/>
</dbReference>
<dbReference type="STRING" id="1221500.ABE65_019825"/>
<dbReference type="Gene3D" id="2.40.110.10">
    <property type="entry name" value="Butyryl-CoA Dehydrogenase, subunit A, domain 2"/>
    <property type="match status" value="1"/>
</dbReference>
<name>A0A160IR04_9BACL</name>
<keyword evidence="2 4" id="KW-0274">FAD</keyword>
<evidence type="ECO:0000313" key="7">
    <source>
        <dbReference type="EMBL" id="ANC78928.1"/>
    </source>
</evidence>
<dbReference type="AlphaFoldDB" id="A0A160IR04"/>
<evidence type="ECO:0000256" key="4">
    <source>
        <dbReference type="PIRSR" id="PIRSR000331-2"/>
    </source>
</evidence>
<sequence>MNNYGDHYINSLKDERSVWLNGKVTDVTTDPHFTGTLSTISSLFNMMDSAEHQDKISVVQHVRNQQQRVHTSFLVPHSQDDLLKRRIAFEAWSRATSGVMSRLSDYARSRLTGWYGNRLTYDTFDKHFAEKIKTYYEKARDENRFLTVVQRDPQINRGVSGEVLAEDLGLLRITRKTSEGVYVSGGKMIATAAPYSNDLIVFPVAKWGENEKALASALIVPANSKGLHMICRAGFNSENVARADYPLSSAFDEMDAVLIFDDVLIPWERVLLYENPNAVWQFKNDPVANALAYHQAIVRLQVKLEFTAAIGYAIAESIGANQYLHVQEKLGELLMQSETIKGLVIASESAGKFNDQGIFLPHFSFIETARNLGTSYYPRAIELLQLIGAGGFIQTPSVIADFDGPIGHLLEKYYRGKNIDAVEKTKLFKLAWDLIGSSLGSRHELYERFYAGDPIRNKAAQYAGYDKADLRKILNLYL</sequence>
<proteinExistence type="predicted"/>
<gene>
    <name evidence="7" type="ORF">ABE65_019825</name>
</gene>
<accession>A0A160IR04</accession>
<evidence type="ECO:0000256" key="2">
    <source>
        <dbReference type="ARBA" id="ARBA00022827"/>
    </source>
</evidence>
<protein>
    <submittedName>
        <fullName evidence="7">4-hydroxyphenylacetate 3-hydroxylase</fullName>
    </submittedName>
</protein>
<dbReference type="EMBL" id="CP015378">
    <property type="protein sequence ID" value="ANC78928.1"/>
    <property type="molecule type" value="Genomic_DNA"/>
</dbReference>
<dbReference type="InterPro" id="IPR024719">
    <property type="entry name" value="HpaB/PvcC/4-BUDH_C"/>
</dbReference>
<evidence type="ECO:0000259" key="5">
    <source>
        <dbReference type="Pfam" id="PF03241"/>
    </source>
</evidence>
<dbReference type="KEGG" id="fpn:ABE65_019825"/>
<dbReference type="InterPro" id="IPR004925">
    <property type="entry name" value="HpaB/PvcC/4-BUDH"/>
</dbReference>
<evidence type="ECO:0000256" key="1">
    <source>
        <dbReference type="ARBA" id="ARBA00022630"/>
    </source>
</evidence>
<keyword evidence="8" id="KW-1185">Reference proteome</keyword>
<dbReference type="InterPro" id="IPR024674">
    <property type="entry name" value="HpaB/PvcC/4-BUDH_N"/>
</dbReference>
<dbReference type="Pfam" id="PF11794">
    <property type="entry name" value="HpaB_N"/>
    <property type="match status" value="1"/>
</dbReference>
<feature type="domain" description="HpaB/PvcC/4-BUDH N-terminal" evidence="6">
    <location>
        <begin position="5"/>
        <end position="272"/>
    </location>
</feature>
<dbReference type="InterPro" id="IPR046373">
    <property type="entry name" value="Acyl-CoA_Oxase/DH_mid-dom_sf"/>
</dbReference>
<feature type="domain" description="HpaB/PvcC/4-BUDH C-terminal" evidence="5">
    <location>
        <begin position="291"/>
        <end position="472"/>
    </location>
</feature>
<feature type="binding site" evidence="4">
    <location>
        <begin position="154"/>
        <end position="157"/>
    </location>
    <ligand>
        <name>FAD</name>
        <dbReference type="ChEBI" id="CHEBI:57692"/>
    </ligand>
</feature>
<dbReference type="RefSeq" id="WP_066398841.1">
    <property type="nucleotide sequence ID" value="NZ_CP015378.1"/>
</dbReference>
<reference evidence="7 8" key="1">
    <citation type="submission" date="2016-04" db="EMBL/GenBank/DDBJ databases">
        <title>Complete genome sequence of Fictibacillus phosphorivorans G25-29, a strain toxic to nematodes.</title>
        <authorList>
            <person name="Zheng Z."/>
        </authorList>
    </citation>
    <scope>NUCLEOTIDE SEQUENCE [LARGE SCALE GENOMIC DNA]</scope>
    <source>
        <strain evidence="7 8">G25-29</strain>
    </source>
</reference>
<dbReference type="Gene3D" id="1.10.3140.10">
    <property type="entry name" value="4-hydroxybutyryl-coa dehydratase, domain 1"/>
    <property type="match status" value="1"/>
</dbReference>
<feature type="binding site" evidence="4">
    <location>
        <position position="191"/>
    </location>
    <ligand>
        <name>FAD</name>
        <dbReference type="ChEBI" id="CHEBI:57692"/>
    </ligand>
</feature>
<dbReference type="InterPro" id="IPR009100">
    <property type="entry name" value="AcylCoA_DH/oxidase_NM_dom_sf"/>
</dbReference>
<keyword evidence="1" id="KW-0285">Flavoprotein</keyword>
<organism evidence="7 8">
    <name type="scientific">Fictibacillus phosphorivorans</name>
    <dbReference type="NCBI Taxonomy" id="1221500"/>
    <lineage>
        <taxon>Bacteria</taxon>
        <taxon>Bacillati</taxon>
        <taxon>Bacillota</taxon>
        <taxon>Bacilli</taxon>
        <taxon>Bacillales</taxon>
        <taxon>Fictibacillaceae</taxon>
        <taxon>Fictibacillus</taxon>
    </lineage>
</organism>
<feature type="binding site" evidence="4">
    <location>
        <begin position="453"/>
        <end position="456"/>
    </location>
    <ligand>
        <name>FAD</name>
        <dbReference type="ChEBI" id="CHEBI:57692"/>
    </ligand>
</feature>
<evidence type="ECO:0000259" key="6">
    <source>
        <dbReference type="Pfam" id="PF11794"/>
    </source>
</evidence>
<dbReference type="InterPro" id="IPR036250">
    <property type="entry name" value="AcylCo_DH-like_C"/>
</dbReference>
<keyword evidence="3" id="KW-0560">Oxidoreductase</keyword>
<dbReference type="SUPFAM" id="SSF56645">
    <property type="entry name" value="Acyl-CoA dehydrogenase NM domain-like"/>
    <property type="match status" value="1"/>
</dbReference>
<evidence type="ECO:0000256" key="3">
    <source>
        <dbReference type="ARBA" id="ARBA00023002"/>
    </source>
</evidence>
<dbReference type="Pfam" id="PF03241">
    <property type="entry name" value="HpaB"/>
    <property type="match status" value="1"/>
</dbReference>
<dbReference type="SUPFAM" id="SSF47203">
    <property type="entry name" value="Acyl-CoA dehydrogenase C-terminal domain-like"/>
    <property type="match status" value="1"/>
</dbReference>
<dbReference type="GO" id="GO:0016627">
    <property type="term" value="F:oxidoreductase activity, acting on the CH-CH group of donors"/>
    <property type="evidence" value="ECO:0007669"/>
    <property type="project" value="InterPro"/>
</dbReference>
<dbReference type="PANTHER" id="PTHR36117">
    <property type="entry name" value="4-HYDROXYPHENYLACETATE 3-MONOOXYGENASE-RELATED"/>
    <property type="match status" value="1"/>
</dbReference>
<dbReference type="PANTHER" id="PTHR36117:SF3">
    <property type="entry name" value="4-HYDROXYPHENYLACETATE 3-MONOOXYGENASE-RELATED"/>
    <property type="match status" value="1"/>
</dbReference>
<dbReference type="Proteomes" id="UP000076623">
    <property type="component" value="Chromosome"/>
</dbReference>